<dbReference type="CDD" id="cd07984">
    <property type="entry name" value="LPLAT_LABLAT-like"/>
    <property type="match status" value="1"/>
</dbReference>
<keyword evidence="4" id="KW-0808">Transferase</keyword>
<dbReference type="GO" id="GO:0016746">
    <property type="term" value="F:acyltransferase activity"/>
    <property type="evidence" value="ECO:0007669"/>
    <property type="project" value="UniProtKB-KW"/>
</dbReference>
<comment type="subcellular location">
    <subcellularLocation>
        <location evidence="1">Cell inner membrane</location>
    </subcellularLocation>
</comment>
<evidence type="ECO:0000256" key="4">
    <source>
        <dbReference type="ARBA" id="ARBA00022679"/>
    </source>
</evidence>
<evidence type="ECO:0000313" key="8">
    <source>
        <dbReference type="Proteomes" id="UP000187266"/>
    </source>
</evidence>
<evidence type="ECO:0000256" key="5">
    <source>
        <dbReference type="ARBA" id="ARBA00023136"/>
    </source>
</evidence>
<keyword evidence="2" id="KW-1003">Cell membrane</keyword>
<sequence>MKRRANEGRSRREWVVDRLLRGALWAAGRLPYETRVRLFGRLVSRVVAPLAGYNRRVRDNLALVCPDMPEDEVARLCRDVADNAGRTMIEIYSGDEFVERIARMPMTGPGQKVLEKARDEGRPAIIVTGHFGNYDASRAALIARGFRVGALYRPMNNAFFNEHYVAAMGRIGKPIFPRGRRGYGNLLRFVRDGGMAGFLVDQYVASGADVTFFGQLAPTALSAAELALKYDAPLVPTYGVRQPDGVSFEIVVEEAIPHTDAVTMTQALNDSLEAITRKHMDQWFWIHRRWKPYRQWMRETASTGP</sequence>
<accession>A0A2M9DHX6</accession>
<dbReference type="AlphaFoldDB" id="A0A1U7DL72"/>
<evidence type="ECO:0000256" key="1">
    <source>
        <dbReference type="ARBA" id="ARBA00004533"/>
    </source>
</evidence>
<evidence type="ECO:0000313" key="7">
    <source>
        <dbReference type="EMBL" id="APX90744.1"/>
    </source>
</evidence>
<dbReference type="RefSeq" id="WP_076980761.1">
    <property type="nucleotide sequence ID" value="NZ_CP019124.1"/>
</dbReference>
<evidence type="ECO:0000256" key="2">
    <source>
        <dbReference type="ARBA" id="ARBA00022475"/>
    </source>
</evidence>
<dbReference type="GO" id="GO:0005886">
    <property type="term" value="C:plasma membrane"/>
    <property type="evidence" value="ECO:0007669"/>
    <property type="project" value="UniProtKB-SubCell"/>
</dbReference>
<evidence type="ECO:0000256" key="3">
    <source>
        <dbReference type="ARBA" id="ARBA00022519"/>
    </source>
</evidence>
<name>A0A1U7DL72_9RHOB</name>
<dbReference type="EMBL" id="CP019124">
    <property type="protein sequence ID" value="APX90744.1"/>
    <property type="molecule type" value="Genomic_DNA"/>
</dbReference>
<dbReference type="Pfam" id="PF03279">
    <property type="entry name" value="Lip_A_acyltrans"/>
    <property type="match status" value="1"/>
</dbReference>
<reference evidence="7 8" key="1">
    <citation type="submission" date="2017-01" db="EMBL/GenBank/DDBJ databases">
        <title>Genomic analysis of Xuhuaishuia manganoxidans DY6-4.</title>
        <authorList>
            <person name="Wang X."/>
        </authorList>
    </citation>
    <scope>NUCLEOTIDE SEQUENCE [LARGE SCALE GENOMIC DNA]</scope>
    <source>
        <strain evidence="7 8">DY6-4</strain>
    </source>
</reference>
<accession>A0A1U7DL72</accession>
<dbReference type="STRING" id="1267768.BV394_14320"/>
<keyword evidence="3" id="KW-0997">Cell inner membrane</keyword>
<organism evidence="7 8">
    <name type="scientific">Brevirhabdus pacifica</name>
    <dbReference type="NCBI Taxonomy" id="1267768"/>
    <lineage>
        <taxon>Bacteria</taxon>
        <taxon>Pseudomonadati</taxon>
        <taxon>Pseudomonadota</taxon>
        <taxon>Alphaproteobacteria</taxon>
        <taxon>Rhodobacterales</taxon>
        <taxon>Paracoccaceae</taxon>
        <taxon>Brevirhabdus</taxon>
    </lineage>
</organism>
<dbReference type="InterPro" id="IPR004960">
    <property type="entry name" value="LipA_acyltrans"/>
</dbReference>
<gene>
    <name evidence="7" type="ORF">BV394_14320</name>
</gene>
<evidence type="ECO:0000256" key="6">
    <source>
        <dbReference type="ARBA" id="ARBA00023315"/>
    </source>
</evidence>
<dbReference type="PIRSF" id="PIRSF026649">
    <property type="entry name" value="MsbB"/>
    <property type="match status" value="1"/>
</dbReference>
<proteinExistence type="predicted"/>
<dbReference type="PANTHER" id="PTHR30606">
    <property type="entry name" value="LIPID A BIOSYNTHESIS LAUROYL ACYLTRANSFERASE"/>
    <property type="match status" value="1"/>
</dbReference>
<dbReference type="PANTHER" id="PTHR30606:SF10">
    <property type="entry name" value="PHOSPHATIDYLINOSITOL MANNOSIDE ACYLTRANSFERASE"/>
    <property type="match status" value="1"/>
</dbReference>
<dbReference type="GO" id="GO:0009247">
    <property type="term" value="P:glycolipid biosynthetic process"/>
    <property type="evidence" value="ECO:0007669"/>
    <property type="project" value="UniProtKB-ARBA"/>
</dbReference>
<protein>
    <submittedName>
        <fullName evidence="7">Lauroyl acyltransferase</fullName>
    </submittedName>
</protein>
<keyword evidence="5" id="KW-0472">Membrane</keyword>
<dbReference type="Proteomes" id="UP000187266">
    <property type="component" value="Chromosome"/>
</dbReference>
<keyword evidence="6 7" id="KW-0012">Acyltransferase</keyword>
<dbReference type="OrthoDB" id="9801955at2"/>
<keyword evidence="8" id="KW-1185">Reference proteome</keyword>